<dbReference type="InterPro" id="IPR013693">
    <property type="entry name" value="SpoIID/LytB_N"/>
</dbReference>
<gene>
    <name evidence="2" type="primary">lytB_3</name>
    <name evidence="2" type="ORF">SDC9_60641</name>
</gene>
<dbReference type="PANTHER" id="PTHR30032:SF4">
    <property type="entry name" value="AMIDASE ENHANCER"/>
    <property type="match status" value="1"/>
</dbReference>
<evidence type="ECO:0000259" key="1">
    <source>
        <dbReference type="Pfam" id="PF08486"/>
    </source>
</evidence>
<feature type="domain" description="Sporulation stage II protein D amidase enhancer LytB N-terminal" evidence="1">
    <location>
        <begin position="97"/>
        <end position="215"/>
    </location>
</feature>
<dbReference type="PANTHER" id="PTHR30032">
    <property type="entry name" value="N-ACETYLMURAMOYL-L-ALANINE AMIDASE-RELATED"/>
    <property type="match status" value="1"/>
</dbReference>
<dbReference type="InterPro" id="IPR051922">
    <property type="entry name" value="Bact_Sporulation_Assoc"/>
</dbReference>
<dbReference type="GO" id="GO:0030288">
    <property type="term" value="C:outer membrane-bounded periplasmic space"/>
    <property type="evidence" value="ECO:0007669"/>
    <property type="project" value="TreeGrafter"/>
</dbReference>
<dbReference type="Pfam" id="PF08486">
    <property type="entry name" value="SpoIID"/>
    <property type="match status" value="1"/>
</dbReference>
<sequence length="438" mass="49928">MREPKVSVGIMFEPRIDFLFTGSYLSGGRTYSGLQRVTEKDGKVEWNGNLYDELLFEPADEMRNSFELRGVTIGINFHWERKENQSFRGSVMFIVENSKVTAINILGVEEYLTSVISSEMSATASLELLKAHAVISRSWLLAQIDKNEEITASGSEYNTMKESEDELIRWYDREDHTRFDICADDHCQRYQGITRASTAIVRAAIEQTRGELLMYNRRICDARYSKSCGGVFEEFHNCWEEKDMPYLVKQRDSKSETEIPDLTIEENAGEWILSSPESFCNTTDKKVLSQVLNNYDQETVHFYRWEVKYSASQLSDLIRRRSGTDYGDILDLVPVERGTSGRLVKLKIVGSKKSRTIGKELEIRRTLSESHLYSSAFVVEKSGGSPDKPEEFILKGAGWGHGVGLCQIGAAVMGEKGFKYNEILTHYFPGASVEKRYQ</sequence>
<proteinExistence type="predicted"/>
<dbReference type="InterPro" id="IPR013486">
    <property type="entry name" value="SpoIID/LytB"/>
</dbReference>
<dbReference type="EMBL" id="VSSQ01002253">
    <property type="protein sequence ID" value="MPM14279.1"/>
    <property type="molecule type" value="Genomic_DNA"/>
</dbReference>
<accession>A0A644XDW0</accession>
<organism evidence="2">
    <name type="scientific">bioreactor metagenome</name>
    <dbReference type="NCBI Taxonomy" id="1076179"/>
    <lineage>
        <taxon>unclassified sequences</taxon>
        <taxon>metagenomes</taxon>
        <taxon>ecological metagenomes</taxon>
    </lineage>
</organism>
<name>A0A644XDW0_9ZZZZ</name>
<reference evidence="2" key="1">
    <citation type="submission" date="2019-08" db="EMBL/GenBank/DDBJ databases">
        <authorList>
            <person name="Kucharzyk K."/>
            <person name="Murdoch R.W."/>
            <person name="Higgins S."/>
            <person name="Loffler F."/>
        </authorList>
    </citation>
    <scope>NUCLEOTIDE SEQUENCE</scope>
</reference>
<evidence type="ECO:0000313" key="2">
    <source>
        <dbReference type="EMBL" id="MPM14279.1"/>
    </source>
</evidence>
<dbReference type="NCBIfam" id="TIGR02669">
    <property type="entry name" value="SpoIID_LytB"/>
    <property type="match status" value="1"/>
</dbReference>
<dbReference type="AlphaFoldDB" id="A0A644XDW0"/>
<comment type="caution">
    <text evidence="2">The sequence shown here is derived from an EMBL/GenBank/DDBJ whole genome shotgun (WGS) entry which is preliminary data.</text>
</comment>
<protein>
    <submittedName>
        <fullName evidence="2">Amidase enhancer</fullName>
    </submittedName>
</protein>
<dbReference type="GO" id="GO:0030435">
    <property type="term" value="P:sporulation resulting in formation of a cellular spore"/>
    <property type="evidence" value="ECO:0007669"/>
    <property type="project" value="InterPro"/>
</dbReference>